<evidence type="ECO:0000313" key="3">
    <source>
        <dbReference type="Proteomes" id="UP001165243"/>
    </source>
</evidence>
<reference evidence="2" key="1">
    <citation type="submission" date="2023-04" db="EMBL/GenBank/DDBJ databases">
        <title>Draft genome sequences of Lactobacillus delbrueckii subsp. bulgaricus ME-900 and ME-901 with improved acid tolerance.</title>
        <authorList>
            <person name="Ishida T."/>
            <person name="Yamamoto E."/>
            <person name="Koizumi A."/>
            <person name="Fujiwara S."/>
            <person name="Makino S."/>
            <person name="Kano H."/>
            <person name="Kimura K."/>
        </authorList>
    </citation>
    <scope>NUCLEOTIDE SEQUENCE</scope>
    <source>
        <strain evidence="2">ME-900</strain>
    </source>
</reference>
<organism evidence="2 3">
    <name type="scientific">Lactobacillus delbrueckii subsp. bulgaricus</name>
    <dbReference type="NCBI Taxonomy" id="1585"/>
    <lineage>
        <taxon>Bacteria</taxon>
        <taxon>Bacillati</taxon>
        <taxon>Bacillota</taxon>
        <taxon>Bacilli</taxon>
        <taxon>Lactobacillales</taxon>
        <taxon>Lactobacillaceae</taxon>
        <taxon>Lactobacillus</taxon>
    </lineage>
</organism>
<accession>A0AAV5PGT6</accession>
<evidence type="ECO:0008006" key="4">
    <source>
        <dbReference type="Google" id="ProtNLM"/>
    </source>
</evidence>
<sequence length="129" mass="14173">MRRKAKGLISLAAAMSVFAVFANLNEQKADAAFVSRQATCTWKSRANITTGWFTLHGKGYSYPNSGKVTSAWITSGSAMFNTIVNKKHWTYKTPRGMHLMGQATDKCAVGTQWAYVPISSDTRTVGVQF</sequence>
<dbReference type="AlphaFoldDB" id="A0AAV5PGT6"/>
<gene>
    <name evidence="2" type="ORF">ME0900_16780</name>
</gene>
<dbReference type="RefSeq" id="WP_011543471.1">
    <property type="nucleotide sequence ID" value="NZ_BJMY01000015.1"/>
</dbReference>
<feature type="chain" id="PRO_5043551568" description="Surface layer protein A domain-containing protein" evidence="1">
    <location>
        <begin position="23"/>
        <end position="129"/>
    </location>
</feature>
<dbReference type="Proteomes" id="UP001165243">
    <property type="component" value="Unassembled WGS sequence"/>
</dbReference>
<feature type="signal peptide" evidence="1">
    <location>
        <begin position="1"/>
        <end position="22"/>
    </location>
</feature>
<protein>
    <recommendedName>
        <fullName evidence="4">Surface layer protein A domain-containing protein</fullName>
    </recommendedName>
</protein>
<comment type="caution">
    <text evidence="2">The sequence shown here is derived from an EMBL/GenBank/DDBJ whole genome shotgun (WGS) entry which is preliminary data.</text>
</comment>
<evidence type="ECO:0000256" key="1">
    <source>
        <dbReference type="SAM" id="SignalP"/>
    </source>
</evidence>
<proteinExistence type="predicted"/>
<keyword evidence="1" id="KW-0732">Signal</keyword>
<name>A0AAV5PGT6_LACDE</name>
<dbReference type="EMBL" id="BSWK01000030">
    <property type="protein sequence ID" value="GMB87304.1"/>
    <property type="molecule type" value="Genomic_DNA"/>
</dbReference>
<evidence type="ECO:0000313" key="2">
    <source>
        <dbReference type="EMBL" id="GMB87304.1"/>
    </source>
</evidence>